<sequence>MDSRIRPLGLAGHTAGALGGLQVPPSLLRPPPLFLRACNPALERGYPRTPKCARCRNHGVVSALKGHKRFCRWRDCVCAKCTLIAERQRVMAAQVALRRQQAQEESEARELRLLYPGSGIGGETGIPQGSPGGPGMPAATGGTSGFDVFEAENQKDDDKLSKYNFYNGFVGRPLFAPHAGRLPSPNDKKDPSPDRSSPSPVLERTESPERSLSSSDPESGSESEKPKDYPSLERDPTDIMAKIFPHQKRDTLESMVRTCKGDIVRSIELVLSSKEDKIDPDSLSNHPLRPPAGLPGPIGGLGNKSAFSPLHMPPSAAGADGLYGLGPRLGVSPLRLAYSSANGGMAGFMSPYMTSGLMPVFPLRPPLDSYPFPGMIRDLSYLQSKESLCSTGLYTRLNSNRCGRRSTVQPSDMRAHFIIIAAVFCCGVVASRKIRGISSSYKRFYRERKSFLCIDGSKIIPFEQVNDDYCDCEDGSDEPGTSACPRGRFYCTNLGFRPHYIPSSRVNDGICDCCDASDEYNSHAHCQNTCWNLGQKERAYVEGQMRTLDEGLQLKQQLIEEGVLLWREKQAQLRELQQVAEDLQIKLEEHRRRKHEADQLKEQTLKALEAGDSGVRRQNRTVTSVFKLLDSNKDGSITVDEVQAKVALVHDEERVLSDDEAVNGHKSENKVNAEKYRNFPVALLGGGYQMDVTKFQHALWDILTKGDSVKIKDTRGAPGSLVGEDPHLMAADRGFSLTAHHAALALIRGTYLRLTHTVHLQPTFGSGSMRRSLQPTQVAQVVQLIQDGAHQCELWQEGGALPEPCKMTSSRPQMCMCRLHEGGMRARRPQVGVVLTAQHRAGRLAFAREHQDWQIRHWRPVLFTDESRFTLSTCDRRDRVWRRRGERSAACNILQHDRFGSGSVMVWGGISLGGRTALHVLARGSLTAIRYQDEILRPLVRPYAGAVGPGFLLMQDNARPHVAGVCQQFLQDEGIDAMDWPARSPDLNPIEHIWDIMSRSIHQRHVAPQTVQELADALVQVWEEIPQETIRHLIRSMPRRCREVIQAHVEATHTTEPHFDLVTGELFRDNASQHSTNELARKAARASVSAEWEATNLKKVEEAYETVNMEISDLRKKLAIDYGTDWEFLFLNSQCYKLKVYDDTLSVLPCRLLFSHKLPHGGEHPSAGVSAKVGRDGWLCLEGKKEGDREGKKRYTYTLCPFNQVTQKSTAGTEVSLGDNFNLIDRAYAASTGRSRAARARMEIKEGSGRRKWGMWAGTPKNQYSQMVYENGEPCWQGGSRSTTVTLTCGTETALRSVKEPSKCQYIMDFQTPVACQPVLKQRGIHSEL</sequence>
<proteinExistence type="predicted"/>
<dbReference type="Proteomes" id="UP000831701">
    <property type="component" value="Chromosome 2"/>
</dbReference>
<comment type="caution">
    <text evidence="1">The sequence shown here is derived from an EMBL/GenBank/DDBJ whole genome shotgun (WGS) entry which is preliminary data.</text>
</comment>
<evidence type="ECO:0000313" key="1">
    <source>
        <dbReference type="EMBL" id="KAI3376450.1"/>
    </source>
</evidence>
<dbReference type="EMBL" id="CM041532">
    <property type="protein sequence ID" value="KAI3376450.1"/>
    <property type="molecule type" value="Genomic_DNA"/>
</dbReference>
<organism evidence="1 2">
    <name type="scientific">Scortum barcoo</name>
    <name type="common">barcoo grunter</name>
    <dbReference type="NCBI Taxonomy" id="214431"/>
    <lineage>
        <taxon>Eukaryota</taxon>
        <taxon>Metazoa</taxon>
        <taxon>Chordata</taxon>
        <taxon>Craniata</taxon>
        <taxon>Vertebrata</taxon>
        <taxon>Euteleostomi</taxon>
        <taxon>Actinopterygii</taxon>
        <taxon>Neopterygii</taxon>
        <taxon>Teleostei</taxon>
        <taxon>Neoteleostei</taxon>
        <taxon>Acanthomorphata</taxon>
        <taxon>Eupercaria</taxon>
        <taxon>Centrarchiformes</taxon>
        <taxon>Terapontoidei</taxon>
        <taxon>Terapontidae</taxon>
        <taxon>Scortum</taxon>
    </lineage>
</organism>
<accession>A0ACB8X9B2</accession>
<reference evidence="1" key="1">
    <citation type="submission" date="2022-04" db="EMBL/GenBank/DDBJ databases">
        <title>Jade perch genome.</title>
        <authorList>
            <person name="Chao B."/>
        </authorList>
    </citation>
    <scope>NUCLEOTIDE SEQUENCE</scope>
    <source>
        <strain evidence="1">CB-2022</strain>
    </source>
</reference>
<gene>
    <name evidence="1" type="ORF">L3Q82_016912</name>
</gene>
<keyword evidence="2" id="KW-1185">Reference proteome</keyword>
<protein>
    <submittedName>
        <fullName evidence="1">Uncharacterized protein</fullName>
    </submittedName>
</protein>
<name>A0ACB8X9B2_9TELE</name>
<evidence type="ECO:0000313" key="2">
    <source>
        <dbReference type="Proteomes" id="UP000831701"/>
    </source>
</evidence>